<evidence type="ECO:0000256" key="1">
    <source>
        <dbReference type="ARBA" id="ARBA00005836"/>
    </source>
</evidence>
<dbReference type="GO" id="GO:0005829">
    <property type="term" value="C:cytosol"/>
    <property type="evidence" value="ECO:0007669"/>
    <property type="project" value="TreeGrafter"/>
</dbReference>
<dbReference type="InterPro" id="IPR035068">
    <property type="entry name" value="TldD/PmbA_N"/>
</dbReference>
<keyword evidence="4" id="KW-0482">Metalloprotease</keyword>
<dbReference type="InterPro" id="IPR051463">
    <property type="entry name" value="Peptidase_U62_metallo"/>
</dbReference>
<dbReference type="Proteomes" id="UP000240739">
    <property type="component" value="Unassembled WGS sequence"/>
</dbReference>
<dbReference type="Gene3D" id="3.30.2290.10">
    <property type="entry name" value="PmbA/TldD superfamily"/>
    <property type="match status" value="1"/>
</dbReference>
<evidence type="ECO:0000256" key="3">
    <source>
        <dbReference type="ARBA" id="ARBA00022801"/>
    </source>
</evidence>
<comment type="caution">
    <text evidence="8">The sequence shown here is derived from an EMBL/GenBank/DDBJ whole genome shotgun (WGS) entry which is preliminary data.</text>
</comment>
<dbReference type="Pfam" id="PF19289">
    <property type="entry name" value="PmbA_TldD_3rd"/>
    <property type="match status" value="1"/>
</dbReference>
<evidence type="ECO:0000313" key="9">
    <source>
        <dbReference type="Proteomes" id="UP000240739"/>
    </source>
</evidence>
<proteinExistence type="inferred from homology"/>
<dbReference type="SUPFAM" id="SSF111283">
    <property type="entry name" value="Putative modulator of DNA gyrase, PmbA/TldD"/>
    <property type="match status" value="1"/>
</dbReference>
<feature type="domain" description="Metalloprotease TldD/E C-terminal" evidence="6">
    <location>
        <begin position="271"/>
        <end position="516"/>
    </location>
</feature>
<comment type="similarity">
    <text evidence="1">Belongs to the peptidase U62 family.</text>
</comment>
<dbReference type="InterPro" id="IPR045569">
    <property type="entry name" value="Metalloprtase-TldD/E_C"/>
</dbReference>
<evidence type="ECO:0000259" key="7">
    <source>
        <dbReference type="Pfam" id="PF19290"/>
    </source>
</evidence>
<evidence type="ECO:0000256" key="4">
    <source>
        <dbReference type="ARBA" id="ARBA00023049"/>
    </source>
</evidence>
<dbReference type="PANTHER" id="PTHR30624:SF10">
    <property type="entry name" value="CONSERVED PROTEIN"/>
    <property type="match status" value="1"/>
</dbReference>
<sequence>MRGRRGGPRRARPDAAARRSRRAARHLRGGLVSDVLALLVEVCEAAAAHGVHAEARWVHTRDEALAVRNGEVSEVRTDVAEGLGIRVRVGGGWGFAATREVSSAGAHAALTRAIAVARAQPVAAAGPFAPLAHGPARGHWAGPCEVDPFALSLEARLAHLHAAEAALRADGDARIVVTSAHTRSRRTRTALASTDGAACTQERTETGAGVQAVAADGEETQVRSYPMSHDGDVLLAGWELVTGLDLAGHAPRVAAEAVELLTAPVCPEGVRDVVLHGEQLALQVHESIGHALELDRILLGEASYAGTSWVQADALRAAGSLRYGSEHLHVTADATLPAALGSFGWDDEGVAARRFPLIEEGVLLAALSARQSAAEIGLEESGGCARADGFARQPIVRMTNVSLEPGSAGSFADLLADTESGLYLETNRSWSIDDRRLQFQFATEVAREIRGGELGRLYRNPSYAGVTPAFWGSMDAVCSASEWRPWSFTNCGKGEPGQVMAVSHGTAPARFRGVQVGVA</sequence>
<dbReference type="GO" id="GO:0006508">
    <property type="term" value="P:proteolysis"/>
    <property type="evidence" value="ECO:0007669"/>
    <property type="project" value="UniProtKB-KW"/>
</dbReference>
<dbReference type="Pfam" id="PF01523">
    <property type="entry name" value="PmbA_TldD_1st"/>
    <property type="match status" value="1"/>
</dbReference>
<keyword evidence="2" id="KW-0645">Protease</keyword>
<gene>
    <name evidence="8" type="ORF">C7Y72_18820</name>
</gene>
<evidence type="ECO:0000259" key="6">
    <source>
        <dbReference type="Pfam" id="PF19289"/>
    </source>
</evidence>
<keyword evidence="3" id="KW-0378">Hydrolase</keyword>
<dbReference type="PANTHER" id="PTHR30624">
    <property type="entry name" value="UNCHARACTERIZED PROTEIN TLDD AND PMBA"/>
    <property type="match status" value="1"/>
</dbReference>
<name>A0A2T4UDV3_9ACTN</name>
<evidence type="ECO:0000256" key="2">
    <source>
        <dbReference type="ARBA" id="ARBA00022670"/>
    </source>
</evidence>
<dbReference type="InterPro" id="IPR036059">
    <property type="entry name" value="TldD/PmbA_sf"/>
</dbReference>
<feature type="domain" description="Metalloprotease TldD/E central" evidence="7">
    <location>
        <begin position="148"/>
        <end position="261"/>
    </location>
</feature>
<accession>A0A2T4UDV3</accession>
<dbReference type="AlphaFoldDB" id="A0A2T4UDV3"/>
<dbReference type="EMBL" id="PYYB01000003">
    <property type="protein sequence ID" value="PTL55686.1"/>
    <property type="molecule type" value="Genomic_DNA"/>
</dbReference>
<organism evidence="8 9">
    <name type="scientific">Paraconexibacter algicola</name>
    <dbReference type="NCBI Taxonomy" id="2133960"/>
    <lineage>
        <taxon>Bacteria</taxon>
        <taxon>Bacillati</taxon>
        <taxon>Actinomycetota</taxon>
        <taxon>Thermoleophilia</taxon>
        <taxon>Solirubrobacterales</taxon>
        <taxon>Paraconexibacteraceae</taxon>
        <taxon>Paraconexibacter</taxon>
    </lineage>
</organism>
<keyword evidence="9" id="KW-1185">Reference proteome</keyword>
<protein>
    <submittedName>
        <fullName evidence="8">Peptidase U62</fullName>
    </submittedName>
</protein>
<dbReference type="InterPro" id="IPR045570">
    <property type="entry name" value="Metalloprtase-TldD/E_cen_dom"/>
</dbReference>
<evidence type="ECO:0000259" key="5">
    <source>
        <dbReference type="Pfam" id="PF01523"/>
    </source>
</evidence>
<dbReference type="Pfam" id="PF19290">
    <property type="entry name" value="PmbA_TldD_2nd"/>
    <property type="match status" value="1"/>
</dbReference>
<feature type="domain" description="Metalloprotease TldD/E N-terminal" evidence="5">
    <location>
        <begin position="53"/>
        <end position="117"/>
    </location>
</feature>
<reference evidence="8 9" key="1">
    <citation type="submission" date="2018-03" db="EMBL/GenBank/DDBJ databases">
        <title>Aquarubrobacter algicola gen. nov., sp. nov., a novel actinobacterium isolated from shallow eutrophic lake during the end of cyanobacterial harmful algal blooms.</title>
        <authorList>
            <person name="Chun S.J."/>
        </authorList>
    </citation>
    <scope>NUCLEOTIDE SEQUENCE [LARGE SCALE GENOMIC DNA]</scope>
    <source>
        <strain evidence="8 9">Seoho-28</strain>
    </source>
</reference>
<evidence type="ECO:0000313" key="8">
    <source>
        <dbReference type="EMBL" id="PTL55686.1"/>
    </source>
</evidence>
<dbReference type="GO" id="GO:0008237">
    <property type="term" value="F:metallopeptidase activity"/>
    <property type="evidence" value="ECO:0007669"/>
    <property type="project" value="UniProtKB-KW"/>
</dbReference>
<dbReference type="InterPro" id="IPR002510">
    <property type="entry name" value="Metalloprtase-TldD/E_N"/>
</dbReference>